<sequence>MEKPSWICTLLTQASLCLALFIAFNLGRPQKSIYYNSRGRHLDIYFLSVRGGSRPLKQQIHLLSQMEKVAKTYKAEFIVNISELGEDDPLMLNGTSHLSLLKIPWYTTRALKGLGRGYFLKQMPILHGQTLDIIGLDTRSLQDYLCSGQSNGAGNDQLHWLTKTLELTDSCWRIVVGFHPLEACEEHMKTKSSFEPLRSIFLKFGVNAYLSKQGFTDNYPHKGSVAYIGSPGSTDKETYHAPVNGRPVVTNEMCNGFLLHRVTPLEIVGIQFFRYDLDIYLQGLNLVELLNDLMA</sequence>
<dbReference type="InterPro" id="IPR029052">
    <property type="entry name" value="Metallo-depent_PP-like"/>
</dbReference>
<evidence type="ECO:0000313" key="1">
    <source>
        <dbReference type="EMBL" id="KAF8393063.1"/>
    </source>
</evidence>
<proteinExistence type="predicted"/>
<reference evidence="1 2" key="1">
    <citation type="submission" date="2020-04" db="EMBL/GenBank/DDBJ databases">
        <title>Plant Genome Project.</title>
        <authorList>
            <person name="Zhang R.-G."/>
        </authorList>
    </citation>
    <scope>NUCLEOTIDE SEQUENCE [LARGE SCALE GENOMIC DNA]</scope>
    <source>
        <strain evidence="1">YNK0</strain>
        <tissue evidence="1">Leaf</tissue>
    </source>
</reference>
<dbReference type="OMA" id="MYFQALN"/>
<dbReference type="PANTHER" id="PTHR32254">
    <property type="entry name" value="EXPRESSED PROTEIN"/>
    <property type="match status" value="1"/>
</dbReference>
<accession>A0A835D6Y4</accession>
<comment type="caution">
    <text evidence="1">The sequence shown here is derived from an EMBL/GenBank/DDBJ whole genome shotgun (WGS) entry which is preliminary data.</text>
</comment>
<protein>
    <submittedName>
        <fullName evidence="1">Uncharacterized protein</fullName>
    </submittedName>
</protein>
<keyword evidence="2" id="KW-1185">Reference proteome</keyword>
<dbReference type="AlphaFoldDB" id="A0A835D6Y4"/>
<dbReference type="EMBL" id="JABCRI010000015">
    <property type="protein sequence ID" value="KAF8393063.1"/>
    <property type="molecule type" value="Genomic_DNA"/>
</dbReference>
<dbReference type="Gene3D" id="3.60.21.10">
    <property type="match status" value="1"/>
</dbReference>
<name>A0A835D6Y4_TETSI</name>
<dbReference type="PANTHER" id="PTHR32254:SF5">
    <property type="entry name" value="CALCINEURIN-LIKE METALLO-PHOSPHOESTERASE SUPERFAMILY PROTEIN"/>
    <property type="match status" value="1"/>
</dbReference>
<dbReference type="SUPFAM" id="SSF56300">
    <property type="entry name" value="Metallo-dependent phosphatases"/>
    <property type="match status" value="1"/>
</dbReference>
<evidence type="ECO:0000313" key="2">
    <source>
        <dbReference type="Proteomes" id="UP000655225"/>
    </source>
</evidence>
<dbReference type="OrthoDB" id="411211at2759"/>
<gene>
    <name evidence="1" type="ORF">HHK36_021304</name>
</gene>
<organism evidence="1 2">
    <name type="scientific">Tetracentron sinense</name>
    <name type="common">Spur-leaf</name>
    <dbReference type="NCBI Taxonomy" id="13715"/>
    <lineage>
        <taxon>Eukaryota</taxon>
        <taxon>Viridiplantae</taxon>
        <taxon>Streptophyta</taxon>
        <taxon>Embryophyta</taxon>
        <taxon>Tracheophyta</taxon>
        <taxon>Spermatophyta</taxon>
        <taxon>Magnoliopsida</taxon>
        <taxon>Trochodendrales</taxon>
        <taxon>Trochodendraceae</taxon>
        <taxon>Tetracentron</taxon>
    </lineage>
</organism>
<dbReference type="Proteomes" id="UP000655225">
    <property type="component" value="Unassembled WGS sequence"/>
</dbReference>